<evidence type="ECO:0000256" key="3">
    <source>
        <dbReference type="ARBA" id="ARBA00012180"/>
    </source>
</evidence>
<keyword evidence="10" id="KW-1185">Reference proteome</keyword>
<accession>A0A7R9C1T5</accession>
<name>A0A7R9C1T5_9CRUS</name>
<dbReference type="EC" id="3.1.26.4" evidence="3"/>
<dbReference type="InterPro" id="IPR050092">
    <property type="entry name" value="RNase_H"/>
</dbReference>
<gene>
    <name evidence="9" type="ORF">NMOB1V02_LOCUS13313</name>
</gene>
<evidence type="ECO:0000256" key="2">
    <source>
        <dbReference type="ARBA" id="ARBA00005300"/>
    </source>
</evidence>
<keyword evidence="4" id="KW-0540">Nuclease</keyword>
<sequence>MAVVHAVEIVKASGCDKLEVKIDSHFTINCVEKWIQKWKLNGWKTTTGENVKNREELELLDSVSTIPVRYVYVPGHKGNVGNMEADKFAKSGAKYPVQEVKV</sequence>
<dbReference type="AlphaFoldDB" id="A0A7R9C1T5"/>
<organism evidence="9">
    <name type="scientific">Notodromas monacha</name>
    <dbReference type="NCBI Taxonomy" id="399045"/>
    <lineage>
        <taxon>Eukaryota</taxon>
        <taxon>Metazoa</taxon>
        <taxon>Ecdysozoa</taxon>
        <taxon>Arthropoda</taxon>
        <taxon>Crustacea</taxon>
        <taxon>Oligostraca</taxon>
        <taxon>Ostracoda</taxon>
        <taxon>Podocopa</taxon>
        <taxon>Podocopida</taxon>
        <taxon>Cypridocopina</taxon>
        <taxon>Cypridoidea</taxon>
        <taxon>Cyprididae</taxon>
        <taxon>Notodromas</taxon>
    </lineage>
</organism>
<dbReference type="InterPro" id="IPR012337">
    <property type="entry name" value="RNaseH-like_sf"/>
</dbReference>
<dbReference type="Pfam" id="PF00075">
    <property type="entry name" value="RNase_H"/>
    <property type="match status" value="1"/>
</dbReference>
<dbReference type="PANTHER" id="PTHR10642:SF26">
    <property type="entry name" value="RIBONUCLEASE H1"/>
    <property type="match status" value="1"/>
</dbReference>
<keyword evidence="6" id="KW-0255">Endonuclease</keyword>
<protein>
    <recommendedName>
        <fullName evidence="3">ribonuclease H</fullName>
        <ecNumber evidence="3">3.1.26.4</ecNumber>
    </recommendedName>
</protein>
<dbReference type="GO" id="GO:0046872">
    <property type="term" value="F:metal ion binding"/>
    <property type="evidence" value="ECO:0007669"/>
    <property type="project" value="UniProtKB-KW"/>
</dbReference>
<evidence type="ECO:0000256" key="1">
    <source>
        <dbReference type="ARBA" id="ARBA00000077"/>
    </source>
</evidence>
<keyword evidence="7" id="KW-0378">Hydrolase</keyword>
<dbReference type="SUPFAM" id="SSF53098">
    <property type="entry name" value="Ribonuclease H-like"/>
    <property type="match status" value="1"/>
</dbReference>
<dbReference type="EMBL" id="OA902508">
    <property type="protein sequence ID" value="CAD7285711.1"/>
    <property type="molecule type" value="Genomic_DNA"/>
</dbReference>
<dbReference type="Gene3D" id="3.30.420.10">
    <property type="entry name" value="Ribonuclease H-like superfamily/Ribonuclease H"/>
    <property type="match status" value="1"/>
</dbReference>
<feature type="domain" description="RNase H type-1" evidence="8">
    <location>
        <begin position="1"/>
        <end position="94"/>
    </location>
</feature>
<evidence type="ECO:0000256" key="5">
    <source>
        <dbReference type="ARBA" id="ARBA00022723"/>
    </source>
</evidence>
<evidence type="ECO:0000313" key="10">
    <source>
        <dbReference type="Proteomes" id="UP000678499"/>
    </source>
</evidence>
<proteinExistence type="inferred from homology"/>
<evidence type="ECO:0000259" key="8">
    <source>
        <dbReference type="PROSITE" id="PS50879"/>
    </source>
</evidence>
<evidence type="ECO:0000256" key="4">
    <source>
        <dbReference type="ARBA" id="ARBA00022722"/>
    </source>
</evidence>
<evidence type="ECO:0000256" key="7">
    <source>
        <dbReference type="ARBA" id="ARBA00022801"/>
    </source>
</evidence>
<dbReference type="InterPro" id="IPR036397">
    <property type="entry name" value="RNaseH_sf"/>
</dbReference>
<dbReference type="Proteomes" id="UP000678499">
    <property type="component" value="Unassembled WGS sequence"/>
</dbReference>
<dbReference type="EMBL" id="CAJPEX010020471">
    <property type="protein sequence ID" value="CAG0925863.1"/>
    <property type="molecule type" value="Genomic_DNA"/>
</dbReference>
<dbReference type="PANTHER" id="PTHR10642">
    <property type="entry name" value="RIBONUCLEASE H1"/>
    <property type="match status" value="1"/>
</dbReference>
<dbReference type="GO" id="GO:0004523">
    <property type="term" value="F:RNA-DNA hybrid ribonuclease activity"/>
    <property type="evidence" value="ECO:0007669"/>
    <property type="project" value="UniProtKB-EC"/>
</dbReference>
<comment type="similarity">
    <text evidence="2">Belongs to the RNase H family.</text>
</comment>
<evidence type="ECO:0000256" key="6">
    <source>
        <dbReference type="ARBA" id="ARBA00022759"/>
    </source>
</evidence>
<evidence type="ECO:0000313" key="9">
    <source>
        <dbReference type="EMBL" id="CAD7285711.1"/>
    </source>
</evidence>
<dbReference type="InterPro" id="IPR002156">
    <property type="entry name" value="RNaseH_domain"/>
</dbReference>
<dbReference type="PROSITE" id="PS50879">
    <property type="entry name" value="RNASE_H_1"/>
    <property type="match status" value="1"/>
</dbReference>
<dbReference type="OrthoDB" id="10267235at2759"/>
<comment type="catalytic activity">
    <reaction evidence="1">
        <text>Endonucleolytic cleavage to 5'-phosphomonoester.</text>
        <dbReference type="EC" id="3.1.26.4"/>
    </reaction>
</comment>
<dbReference type="GO" id="GO:0043137">
    <property type="term" value="P:DNA replication, removal of RNA primer"/>
    <property type="evidence" value="ECO:0007669"/>
    <property type="project" value="TreeGrafter"/>
</dbReference>
<dbReference type="GO" id="GO:0003676">
    <property type="term" value="F:nucleic acid binding"/>
    <property type="evidence" value="ECO:0007669"/>
    <property type="project" value="InterPro"/>
</dbReference>
<keyword evidence="5" id="KW-0479">Metal-binding</keyword>
<reference evidence="9" key="1">
    <citation type="submission" date="2020-11" db="EMBL/GenBank/DDBJ databases">
        <authorList>
            <person name="Tran Van P."/>
        </authorList>
    </citation>
    <scope>NUCLEOTIDE SEQUENCE</scope>
</reference>